<accession>A0ACB8CIB6</accession>
<sequence length="161" mass="17181">MLNASWNDVKKETMQNCFCHCGLGVFGEAGTSSSENSDEPIEELDLFSQLSEFPGAVCNGTAVTDFVTVDDHVATTGELADEDIVADLARDLAGDSNCEDPASSDLPTCCDALHALSVVCRHCASIEGCGLSFSESLDNVEKCLLNNALEMKKQIGTFFSR</sequence>
<evidence type="ECO:0000313" key="2">
    <source>
        <dbReference type="Proteomes" id="UP000821865"/>
    </source>
</evidence>
<evidence type="ECO:0000313" key="1">
    <source>
        <dbReference type="EMBL" id="KAH7942525.1"/>
    </source>
</evidence>
<comment type="caution">
    <text evidence="1">The sequence shown here is derived from an EMBL/GenBank/DDBJ whole genome shotgun (WGS) entry which is preliminary data.</text>
</comment>
<dbReference type="EMBL" id="CM023476">
    <property type="protein sequence ID" value="KAH7942525.1"/>
    <property type="molecule type" value="Genomic_DNA"/>
</dbReference>
<gene>
    <name evidence="1" type="ORF">HPB49_024826</name>
</gene>
<reference evidence="1" key="1">
    <citation type="submission" date="2020-05" db="EMBL/GenBank/DDBJ databases">
        <title>Large-scale comparative analyses of tick genomes elucidate their genetic diversity and vector capacities.</title>
        <authorList>
            <person name="Jia N."/>
            <person name="Wang J."/>
            <person name="Shi W."/>
            <person name="Du L."/>
            <person name="Sun Y."/>
            <person name="Zhan W."/>
            <person name="Jiang J."/>
            <person name="Wang Q."/>
            <person name="Zhang B."/>
            <person name="Ji P."/>
            <person name="Sakyi L.B."/>
            <person name="Cui X."/>
            <person name="Yuan T."/>
            <person name="Jiang B."/>
            <person name="Yang W."/>
            <person name="Lam T.T.-Y."/>
            <person name="Chang Q."/>
            <person name="Ding S."/>
            <person name="Wang X."/>
            <person name="Zhu J."/>
            <person name="Ruan X."/>
            <person name="Zhao L."/>
            <person name="Wei J."/>
            <person name="Que T."/>
            <person name="Du C."/>
            <person name="Cheng J."/>
            <person name="Dai P."/>
            <person name="Han X."/>
            <person name="Huang E."/>
            <person name="Gao Y."/>
            <person name="Liu J."/>
            <person name="Shao H."/>
            <person name="Ye R."/>
            <person name="Li L."/>
            <person name="Wei W."/>
            <person name="Wang X."/>
            <person name="Wang C."/>
            <person name="Yang T."/>
            <person name="Huo Q."/>
            <person name="Li W."/>
            <person name="Guo W."/>
            <person name="Chen H."/>
            <person name="Zhou L."/>
            <person name="Ni X."/>
            <person name="Tian J."/>
            <person name="Zhou Y."/>
            <person name="Sheng Y."/>
            <person name="Liu T."/>
            <person name="Pan Y."/>
            <person name="Xia L."/>
            <person name="Li J."/>
            <person name="Zhao F."/>
            <person name="Cao W."/>
        </authorList>
    </citation>
    <scope>NUCLEOTIDE SEQUENCE</scope>
    <source>
        <strain evidence="1">Dsil-2018</strain>
    </source>
</reference>
<dbReference type="Proteomes" id="UP000821865">
    <property type="component" value="Chromosome 7"/>
</dbReference>
<organism evidence="1 2">
    <name type="scientific">Dermacentor silvarum</name>
    <name type="common">Tick</name>
    <dbReference type="NCBI Taxonomy" id="543639"/>
    <lineage>
        <taxon>Eukaryota</taxon>
        <taxon>Metazoa</taxon>
        <taxon>Ecdysozoa</taxon>
        <taxon>Arthropoda</taxon>
        <taxon>Chelicerata</taxon>
        <taxon>Arachnida</taxon>
        <taxon>Acari</taxon>
        <taxon>Parasitiformes</taxon>
        <taxon>Ixodida</taxon>
        <taxon>Ixodoidea</taxon>
        <taxon>Ixodidae</taxon>
        <taxon>Rhipicephalinae</taxon>
        <taxon>Dermacentor</taxon>
    </lineage>
</organism>
<protein>
    <submittedName>
        <fullName evidence="1">Uncharacterized protein</fullName>
    </submittedName>
</protein>
<keyword evidence="2" id="KW-1185">Reference proteome</keyword>
<name>A0ACB8CIB6_DERSI</name>
<proteinExistence type="predicted"/>